<evidence type="ECO:0000256" key="1">
    <source>
        <dbReference type="SAM" id="MobiDB-lite"/>
    </source>
</evidence>
<dbReference type="AlphaFoldDB" id="A0A502BR98"/>
<dbReference type="Proteomes" id="UP000315388">
    <property type="component" value="Unassembled WGS sequence"/>
</dbReference>
<dbReference type="RefSeq" id="WP_140904240.1">
    <property type="nucleotide sequence ID" value="NZ_JBHTMD010000007.1"/>
</dbReference>
<dbReference type="EMBL" id="VEWJ01000003">
    <property type="protein sequence ID" value="TPF76189.1"/>
    <property type="molecule type" value="Genomic_DNA"/>
</dbReference>
<feature type="compositionally biased region" description="Basic and acidic residues" evidence="1">
    <location>
        <begin position="1"/>
        <end position="14"/>
    </location>
</feature>
<keyword evidence="3" id="KW-1185">Reference proteome</keyword>
<sequence length="61" mass="6889">MSDEDNKHLTKDTLFKPNPSRMEAKNATTDKAAKAIMKTERDAVDAKTARLRAARLERDQS</sequence>
<accession>A0A502BR98</accession>
<gene>
    <name evidence="2" type="ORF">FHY56_05900</name>
</gene>
<organism evidence="2 3">
    <name type="scientific">Brucella gallinifaecis</name>
    <dbReference type="NCBI Taxonomy" id="215590"/>
    <lineage>
        <taxon>Bacteria</taxon>
        <taxon>Pseudomonadati</taxon>
        <taxon>Pseudomonadota</taxon>
        <taxon>Alphaproteobacteria</taxon>
        <taxon>Hyphomicrobiales</taxon>
        <taxon>Brucellaceae</taxon>
        <taxon>Brucella/Ochrobactrum group</taxon>
        <taxon>Brucella</taxon>
    </lineage>
</organism>
<protein>
    <submittedName>
        <fullName evidence="2">Uncharacterized protein</fullName>
    </submittedName>
</protein>
<name>A0A502BR98_9HYPH</name>
<evidence type="ECO:0000313" key="3">
    <source>
        <dbReference type="Proteomes" id="UP000315388"/>
    </source>
</evidence>
<reference evidence="2 3" key="1">
    <citation type="journal article" date="2003" name="Int. J. Syst. Evol. Microbiol.">
        <title>Towards a standardized format for the description of a novel species (of an established genus): Ochrobactrum gallinifaecis sp. nov.</title>
        <authorList>
            <person name="Kampfer P."/>
            <person name="Buczolits S."/>
            <person name="Albrecht A."/>
            <person name="Busse H.J."/>
            <person name="Stackebrandt E."/>
        </authorList>
    </citation>
    <scope>NUCLEOTIDE SEQUENCE [LARGE SCALE GENOMIC DNA]</scope>
    <source>
        <strain evidence="2 3">ISO 196</strain>
    </source>
</reference>
<comment type="caution">
    <text evidence="2">The sequence shown here is derived from an EMBL/GenBank/DDBJ whole genome shotgun (WGS) entry which is preliminary data.</text>
</comment>
<feature type="region of interest" description="Disordered" evidence="1">
    <location>
        <begin position="1"/>
        <end position="33"/>
    </location>
</feature>
<proteinExistence type="predicted"/>
<evidence type="ECO:0000313" key="2">
    <source>
        <dbReference type="EMBL" id="TPF76189.1"/>
    </source>
</evidence>